<dbReference type="RefSeq" id="WP_345972620.1">
    <property type="nucleotide sequence ID" value="NZ_CP147920.1"/>
</dbReference>
<dbReference type="SUPFAM" id="SSF53223">
    <property type="entry name" value="Aminoacid dehydrogenase-like, N-terminal domain"/>
    <property type="match status" value="1"/>
</dbReference>
<sequence length="428" mass="46037">MATPLTNEEALAYHAEPTPGKLAIGVTKSFKSQHDLSLAYTPGVAVPCLAIEKNPEDAYRYTAKANLIGVVSNGTAVLGLGDIGAQASKPVMEGKAVLFKKFSDLDAFDIEVDTKDVERFCSVVEAIAPTFGGINLEDIKAPECFEIEKRLAARLDIPVMHDDQHGTAVISAAGIMNACRLTGRDIKTLRIVIVGAGAAAISCARLYRYLGVENIILIDSKGVVHTGRSDLNVYKTEFAIKVPISQSDAFDGAHVVVGLSRPGTFSTDDVKRMAENPVVFTLANPTPEIMPELVREARPDAIVATGRSDFPNQVNNVLGFPFIFRGAVDVRAKAINTEMKIAAAEALARLARTEVPAYLNELYGTALTFGRDYLIPKPFDKRLIVEVSSAVAAAAIHTGVARAADFDIDTYRKELADRICVDCEPEEG</sequence>
<dbReference type="Pfam" id="PF00390">
    <property type="entry name" value="malic"/>
    <property type="match status" value="1"/>
</dbReference>
<comment type="similarity">
    <text evidence="3">Belongs to the malic enzymes family.</text>
</comment>
<evidence type="ECO:0000313" key="9">
    <source>
        <dbReference type="Proteomes" id="UP001447842"/>
    </source>
</evidence>
<evidence type="ECO:0000259" key="6">
    <source>
        <dbReference type="SMART" id="SM00919"/>
    </source>
</evidence>
<dbReference type="PROSITE" id="PS00331">
    <property type="entry name" value="MALIC_ENZYMES"/>
    <property type="match status" value="1"/>
</dbReference>
<dbReference type="EMBL" id="CP147920">
    <property type="protein sequence ID" value="XAU14997.1"/>
    <property type="molecule type" value="Genomic_DNA"/>
</dbReference>
<keyword evidence="4" id="KW-0479">Metal-binding</keyword>
<dbReference type="Proteomes" id="UP001447842">
    <property type="component" value="Chromosome"/>
</dbReference>
<keyword evidence="5" id="KW-0560">Oxidoreductase</keyword>
<accession>A0ABZ3H9C4</accession>
<dbReference type="InterPro" id="IPR036291">
    <property type="entry name" value="NAD(P)-bd_dom_sf"/>
</dbReference>
<comment type="cofactor">
    <cofactor evidence="2">
        <name>Mg(2+)</name>
        <dbReference type="ChEBI" id="CHEBI:18420"/>
    </cofactor>
</comment>
<keyword evidence="9" id="KW-1185">Reference proteome</keyword>
<feature type="domain" description="Malic enzyme NAD-binding" evidence="6">
    <location>
        <begin position="164"/>
        <end position="396"/>
    </location>
</feature>
<evidence type="ECO:0000259" key="7">
    <source>
        <dbReference type="SMART" id="SM01274"/>
    </source>
</evidence>
<dbReference type="PANTHER" id="PTHR43237:SF4">
    <property type="entry name" value="NADP-DEPENDENT MALIC ENZYME"/>
    <property type="match status" value="1"/>
</dbReference>
<reference evidence="8 9" key="1">
    <citation type="submission" date="2024-03" db="EMBL/GenBank/DDBJ databases">
        <title>Sulfurimonas sp. HSL3-1.</title>
        <authorList>
            <person name="Wang S."/>
        </authorList>
    </citation>
    <scope>NUCLEOTIDE SEQUENCE [LARGE SCALE GENOMIC DNA]</scope>
    <source>
        <strain evidence="8 9">HSL3-1</strain>
    </source>
</reference>
<dbReference type="CDD" id="cd05311">
    <property type="entry name" value="NAD_bind_2_malic_enz"/>
    <property type="match status" value="1"/>
</dbReference>
<dbReference type="SUPFAM" id="SSF51735">
    <property type="entry name" value="NAD(P)-binding Rossmann-fold domains"/>
    <property type="match status" value="1"/>
</dbReference>
<evidence type="ECO:0000256" key="4">
    <source>
        <dbReference type="ARBA" id="ARBA00022723"/>
    </source>
</evidence>
<evidence type="ECO:0000256" key="2">
    <source>
        <dbReference type="ARBA" id="ARBA00001946"/>
    </source>
</evidence>
<dbReference type="InterPro" id="IPR051674">
    <property type="entry name" value="Malate_Decarboxylase"/>
</dbReference>
<dbReference type="Gene3D" id="3.40.50.720">
    <property type="entry name" value="NAD(P)-binding Rossmann-like Domain"/>
    <property type="match status" value="1"/>
</dbReference>
<dbReference type="SMART" id="SM00919">
    <property type="entry name" value="Malic_M"/>
    <property type="match status" value="1"/>
</dbReference>
<dbReference type="InterPro" id="IPR037062">
    <property type="entry name" value="Malic_N_dom_sf"/>
</dbReference>
<dbReference type="InterPro" id="IPR012302">
    <property type="entry name" value="Malic_NAD-bd"/>
</dbReference>
<feature type="domain" description="Malic enzyme N-terminal" evidence="7">
    <location>
        <begin position="19"/>
        <end position="152"/>
    </location>
</feature>
<protein>
    <submittedName>
        <fullName evidence="8">Malic enzyme-like NAD(P)-binding protein</fullName>
    </submittedName>
</protein>
<evidence type="ECO:0000256" key="5">
    <source>
        <dbReference type="ARBA" id="ARBA00023002"/>
    </source>
</evidence>
<dbReference type="InterPro" id="IPR001891">
    <property type="entry name" value="Malic_OxRdtase"/>
</dbReference>
<dbReference type="Gene3D" id="3.40.50.10380">
    <property type="entry name" value="Malic enzyme, N-terminal domain"/>
    <property type="match status" value="1"/>
</dbReference>
<dbReference type="InterPro" id="IPR045213">
    <property type="entry name" value="Malic_NAD-bd_bact_type"/>
</dbReference>
<proteinExistence type="inferred from homology"/>
<organism evidence="8 9">
    <name type="scientific">Sulfurimonas diazotrophicus</name>
    <dbReference type="NCBI Taxonomy" id="3131939"/>
    <lineage>
        <taxon>Bacteria</taxon>
        <taxon>Pseudomonadati</taxon>
        <taxon>Campylobacterota</taxon>
        <taxon>Epsilonproteobacteria</taxon>
        <taxon>Campylobacterales</taxon>
        <taxon>Sulfurimonadaceae</taxon>
        <taxon>Sulfurimonas</taxon>
    </lineage>
</organism>
<dbReference type="InterPro" id="IPR012301">
    <property type="entry name" value="Malic_N_dom"/>
</dbReference>
<dbReference type="InterPro" id="IPR046346">
    <property type="entry name" value="Aminoacid_DH-like_N_sf"/>
</dbReference>
<evidence type="ECO:0000256" key="1">
    <source>
        <dbReference type="ARBA" id="ARBA00001936"/>
    </source>
</evidence>
<dbReference type="PIRSF" id="PIRSF000106">
    <property type="entry name" value="ME"/>
    <property type="match status" value="1"/>
</dbReference>
<dbReference type="PANTHER" id="PTHR43237">
    <property type="entry name" value="NADP-DEPENDENT MALIC ENZYME"/>
    <property type="match status" value="1"/>
</dbReference>
<dbReference type="InterPro" id="IPR015884">
    <property type="entry name" value="Malic_enzyme_CS"/>
</dbReference>
<gene>
    <name evidence="8" type="ORF">WCY31_12245</name>
</gene>
<dbReference type="Pfam" id="PF03949">
    <property type="entry name" value="Malic_M"/>
    <property type="match status" value="1"/>
</dbReference>
<evidence type="ECO:0000313" key="8">
    <source>
        <dbReference type="EMBL" id="XAU14997.1"/>
    </source>
</evidence>
<dbReference type="SMART" id="SM01274">
    <property type="entry name" value="malic"/>
    <property type="match status" value="1"/>
</dbReference>
<name>A0ABZ3H9C4_9BACT</name>
<comment type="cofactor">
    <cofactor evidence="1">
        <name>Mn(2+)</name>
        <dbReference type="ChEBI" id="CHEBI:29035"/>
    </cofactor>
</comment>
<evidence type="ECO:0000256" key="3">
    <source>
        <dbReference type="ARBA" id="ARBA00008785"/>
    </source>
</evidence>